<dbReference type="GO" id="GO:0005737">
    <property type="term" value="C:cytoplasm"/>
    <property type="evidence" value="ECO:0007669"/>
    <property type="project" value="TreeGrafter"/>
</dbReference>
<feature type="domain" description="Helicase ATP-binding" evidence="11">
    <location>
        <begin position="51"/>
        <end position="226"/>
    </location>
</feature>
<dbReference type="GO" id="GO:0030894">
    <property type="term" value="C:replisome"/>
    <property type="evidence" value="ECO:0007669"/>
    <property type="project" value="TreeGrafter"/>
</dbReference>
<evidence type="ECO:0000259" key="12">
    <source>
        <dbReference type="PROSITE" id="PS51194"/>
    </source>
</evidence>
<dbReference type="InterPro" id="IPR011545">
    <property type="entry name" value="DEAD/DEAH_box_helicase_dom"/>
</dbReference>
<dbReference type="AlphaFoldDB" id="A0A5P9Q9T4"/>
<accession>A0A5P9Q9T4</accession>
<feature type="compositionally biased region" description="Low complexity" evidence="10">
    <location>
        <begin position="1"/>
        <end position="18"/>
    </location>
</feature>
<proteinExistence type="inferred from homology"/>
<dbReference type="RefSeq" id="WP_153022143.1">
    <property type="nucleotide sequence ID" value="NZ_BAABIH010000028.1"/>
</dbReference>
<dbReference type="OrthoDB" id="9760034at2"/>
<evidence type="ECO:0000256" key="10">
    <source>
        <dbReference type="SAM" id="MobiDB-lite"/>
    </source>
</evidence>
<organism evidence="13 14">
    <name type="scientific">Luteimicrobium xylanilyticum</name>
    <dbReference type="NCBI Taxonomy" id="1133546"/>
    <lineage>
        <taxon>Bacteria</taxon>
        <taxon>Bacillati</taxon>
        <taxon>Actinomycetota</taxon>
        <taxon>Actinomycetes</taxon>
        <taxon>Micrococcales</taxon>
        <taxon>Luteimicrobium</taxon>
    </lineage>
</organism>
<dbReference type="CDD" id="cd06223">
    <property type="entry name" value="PRTases_typeI"/>
    <property type="match status" value="1"/>
</dbReference>
<evidence type="ECO:0000313" key="13">
    <source>
        <dbReference type="EMBL" id="QFU98016.1"/>
    </source>
</evidence>
<keyword evidence="5" id="KW-0067">ATP-binding</keyword>
<keyword evidence="7" id="KW-0413">Isomerase</keyword>
<dbReference type="GO" id="GO:0043590">
    <property type="term" value="C:bacterial nucleoid"/>
    <property type="evidence" value="ECO:0007669"/>
    <property type="project" value="TreeGrafter"/>
</dbReference>
<dbReference type="GO" id="GO:0043138">
    <property type="term" value="F:3'-5' DNA helicase activity"/>
    <property type="evidence" value="ECO:0007669"/>
    <property type="project" value="UniProtKB-EC"/>
</dbReference>
<dbReference type="SMART" id="SM00490">
    <property type="entry name" value="HELICc"/>
    <property type="match status" value="1"/>
</dbReference>
<comment type="similarity">
    <text evidence="1">Belongs to the helicase family. RecQ subfamily.</text>
</comment>
<dbReference type="InterPro" id="IPR000836">
    <property type="entry name" value="PRTase_dom"/>
</dbReference>
<dbReference type="PANTHER" id="PTHR13710">
    <property type="entry name" value="DNA HELICASE RECQ FAMILY MEMBER"/>
    <property type="match status" value="1"/>
</dbReference>
<dbReference type="EC" id="5.6.2.4" evidence="9"/>
<evidence type="ECO:0000256" key="2">
    <source>
        <dbReference type="ARBA" id="ARBA00022741"/>
    </source>
</evidence>
<dbReference type="SUPFAM" id="SSF52540">
    <property type="entry name" value="P-loop containing nucleoside triphosphate hydrolases"/>
    <property type="match status" value="1"/>
</dbReference>
<feature type="region of interest" description="Disordered" evidence="10">
    <location>
        <begin position="1"/>
        <end position="23"/>
    </location>
</feature>
<dbReference type="Pfam" id="PF00271">
    <property type="entry name" value="Helicase_C"/>
    <property type="match status" value="1"/>
</dbReference>
<keyword evidence="4 13" id="KW-0347">Helicase</keyword>
<dbReference type="InterPro" id="IPR014001">
    <property type="entry name" value="Helicase_ATP-bd"/>
</dbReference>
<dbReference type="InterPro" id="IPR029057">
    <property type="entry name" value="PRTase-like"/>
</dbReference>
<dbReference type="Pfam" id="PF00156">
    <property type="entry name" value="Pribosyltran"/>
    <property type="match status" value="1"/>
</dbReference>
<name>A0A5P9Q9T4_9MICO</name>
<dbReference type="GO" id="GO:0006310">
    <property type="term" value="P:DNA recombination"/>
    <property type="evidence" value="ECO:0007669"/>
    <property type="project" value="InterPro"/>
</dbReference>
<evidence type="ECO:0000256" key="8">
    <source>
        <dbReference type="ARBA" id="ARBA00034617"/>
    </source>
</evidence>
<dbReference type="GO" id="GO:0005524">
    <property type="term" value="F:ATP binding"/>
    <property type="evidence" value="ECO:0007669"/>
    <property type="project" value="UniProtKB-KW"/>
</dbReference>
<evidence type="ECO:0000256" key="6">
    <source>
        <dbReference type="ARBA" id="ARBA00023125"/>
    </source>
</evidence>
<reference evidence="13 14" key="1">
    <citation type="submission" date="2019-10" db="EMBL/GenBank/DDBJ databases">
        <title>Genome sequence of Luteimicrobium xylanilyticum HY-24.</title>
        <authorList>
            <person name="Kim D.Y."/>
            <person name="Park H.-Y."/>
        </authorList>
    </citation>
    <scope>NUCLEOTIDE SEQUENCE [LARGE SCALE GENOMIC DNA]</scope>
    <source>
        <strain evidence="13 14">HY-24</strain>
    </source>
</reference>
<dbReference type="InterPro" id="IPR027417">
    <property type="entry name" value="P-loop_NTPase"/>
</dbReference>
<dbReference type="Proteomes" id="UP000326702">
    <property type="component" value="Chromosome"/>
</dbReference>
<evidence type="ECO:0000256" key="7">
    <source>
        <dbReference type="ARBA" id="ARBA00023235"/>
    </source>
</evidence>
<dbReference type="GO" id="GO:0016787">
    <property type="term" value="F:hydrolase activity"/>
    <property type="evidence" value="ECO:0007669"/>
    <property type="project" value="UniProtKB-KW"/>
</dbReference>
<evidence type="ECO:0000259" key="11">
    <source>
        <dbReference type="PROSITE" id="PS51192"/>
    </source>
</evidence>
<dbReference type="PANTHER" id="PTHR13710:SF105">
    <property type="entry name" value="ATP-DEPENDENT DNA HELICASE Q1"/>
    <property type="match status" value="1"/>
</dbReference>
<keyword evidence="14" id="KW-1185">Reference proteome</keyword>
<dbReference type="GO" id="GO:0009378">
    <property type="term" value="F:four-way junction helicase activity"/>
    <property type="evidence" value="ECO:0007669"/>
    <property type="project" value="TreeGrafter"/>
</dbReference>
<keyword evidence="3 13" id="KW-0378">Hydrolase</keyword>
<evidence type="ECO:0000313" key="14">
    <source>
        <dbReference type="Proteomes" id="UP000326702"/>
    </source>
</evidence>
<gene>
    <name evidence="13" type="primary">recQ</name>
    <name evidence="13" type="ORF">KDY119_01522</name>
</gene>
<sequence length="733" mass="78066">MNEPTTQPTPAAPTAPGTDRAGLREEAEGVLRALVGRDDVALREDQWRAIEALVADARRALVVQRTGWGKSAVYFVATALLRARGAGPTVLVSPLLALMRDQVGAARRAGIRAVTINSSNVTEWDEIHAAIAAGEVDVLLCSPERLNNPGFRDGVLPRLAADAGLVVVDEAHCVSDWGHDFRPDYRRIRTLLADLPAGIPVLATTATANARVVADVAEQLGVRADGTVPGPGADVLVLRGALDRESLHLAVVDLPDPSTRLAWLAEVLQDAPGSGIVYCLTVSQAEQVASQLRATGLAVAAYTGQTDPAEREALEADLKENRVTALVATSALGMGFDKPDLAFVIHLGAPSSPIAYYQQVGRAGRGVERAVVVLLPGTEDQRIWEYFDSLGFPPEPKVRVVLDTLASAPEGGPMSVAQLETHVDLKRSRLEQMLKVLDVDGAVRRVQGGWVAAGRPWEYDADRYARVAETRADEQRAMVDYERTTGCRMAFLRAVLDDPELQPGWRCGRCDRCGGVELPGAPDPDAVAEARHDLDRPGVEIVARRQWPSGMDALGLDLRGRIDPDERAETGRAVARLDGLGWSGPLRDLFTPTTSDGETPVPLRTAAVRVLDDWLVPDGAGTVDCVVGIRSATRPQLVAHLAGGLARYLGVPVAGSVGPVVGREEPGSHDVNSAARLAGVVRRLGPDEGLDVTGKRVLLVDDRTDSGWTLTVVARALRRAGATAVLPFVLAVG</sequence>
<dbReference type="Gene3D" id="3.40.50.300">
    <property type="entry name" value="P-loop containing nucleotide triphosphate hydrolases"/>
    <property type="match status" value="2"/>
</dbReference>
<keyword evidence="6" id="KW-0238">DNA-binding</keyword>
<dbReference type="KEGG" id="lxl:KDY119_01522"/>
<evidence type="ECO:0000256" key="9">
    <source>
        <dbReference type="ARBA" id="ARBA00034808"/>
    </source>
</evidence>
<evidence type="ECO:0000256" key="1">
    <source>
        <dbReference type="ARBA" id="ARBA00005446"/>
    </source>
</evidence>
<evidence type="ECO:0000256" key="5">
    <source>
        <dbReference type="ARBA" id="ARBA00022840"/>
    </source>
</evidence>
<dbReference type="GO" id="GO:0003677">
    <property type="term" value="F:DNA binding"/>
    <property type="evidence" value="ECO:0007669"/>
    <property type="project" value="UniProtKB-KW"/>
</dbReference>
<dbReference type="PROSITE" id="PS51194">
    <property type="entry name" value="HELICASE_CTER"/>
    <property type="match status" value="1"/>
</dbReference>
<dbReference type="SMART" id="SM00487">
    <property type="entry name" value="DEXDc"/>
    <property type="match status" value="1"/>
</dbReference>
<dbReference type="Pfam" id="PF00270">
    <property type="entry name" value="DEAD"/>
    <property type="match status" value="1"/>
</dbReference>
<dbReference type="NCBIfam" id="TIGR00614">
    <property type="entry name" value="recQ_fam"/>
    <property type="match status" value="1"/>
</dbReference>
<feature type="domain" description="Helicase C-terminal" evidence="12">
    <location>
        <begin position="260"/>
        <end position="420"/>
    </location>
</feature>
<evidence type="ECO:0000256" key="4">
    <source>
        <dbReference type="ARBA" id="ARBA00022806"/>
    </source>
</evidence>
<dbReference type="InterPro" id="IPR004589">
    <property type="entry name" value="DNA_helicase_ATP-dep_RecQ"/>
</dbReference>
<dbReference type="Gene3D" id="3.40.50.2020">
    <property type="match status" value="1"/>
</dbReference>
<evidence type="ECO:0000256" key="3">
    <source>
        <dbReference type="ARBA" id="ARBA00022801"/>
    </source>
</evidence>
<dbReference type="GO" id="GO:0006281">
    <property type="term" value="P:DNA repair"/>
    <property type="evidence" value="ECO:0007669"/>
    <property type="project" value="TreeGrafter"/>
</dbReference>
<keyword evidence="2" id="KW-0547">Nucleotide-binding</keyword>
<comment type="catalytic activity">
    <reaction evidence="8">
        <text>Couples ATP hydrolysis with the unwinding of duplex DNA by translocating in the 3'-5' direction.</text>
        <dbReference type="EC" id="5.6.2.4"/>
    </reaction>
</comment>
<dbReference type="SUPFAM" id="SSF53271">
    <property type="entry name" value="PRTase-like"/>
    <property type="match status" value="1"/>
</dbReference>
<dbReference type="EMBL" id="CP045529">
    <property type="protein sequence ID" value="QFU98016.1"/>
    <property type="molecule type" value="Genomic_DNA"/>
</dbReference>
<protein>
    <recommendedName>
        <fullName evidence="9">DNA 3'-5' helicase</fullName>
        <ecNumber evidence="9">5.6.2.4</ecNumber>
    </recommendedName>
</protein>
<dbReference type="InterPro" id="IPR001650">
    <property type="entry name" value="Helicase_C-like"/>
</dbReference>
<dbReference type="PROSITE" id="PS51192">
    <property type="entry name" value="HELICASE_ATP_BIND_1"/>
    <property type="match status" value="1"/>
</dbReference>